<protein>
    <submittedName>
        <fullName evidence="2">Maleylpyruvate isomerase N-terminal domain-containing protein</fullName>
    </submittedName>
</protein>
<reference evidence="2" key="1">
    <citation type="submission" date="2022-10" db="EMBL/GenBank/DDBJ databases">
        <title>The complete genomes of actinobacterial strains from the NBC collection.</title>
        <authorList>
            <person name="Joergensen T.S."/>
            <person name="Alvarez Arevalo M."/>
            <person name="Sterndorff E.B."/>
            <person name="Faurdal D."/>
            <person name="Vuksanovic O."/>
            <person name="Mourched A.-S."/>
            <person name="Charusanti P."/>
            <person name="Shaw S."/>
            <person name="Blin K."/>
            <person name="Weber T."/>
        </authorList>
    </citation>
    <scope>NUCLEOTIDE SEQUENCE</scope>
    <source>
        <strain evidence="2">NBC_01482</strain>
    </source>
</reference>
<evidence type="ECO:0000313" key="2">
    <source>
        <dbReference type="EMBL" id="WUV43767.1"/>
    </source>
</evidence>
<evidence type="ECO:0000259" key="1">
    <source>
        <dbReference type="Pfam" id="PF11716"/>
    </source>
</evidence>
<dbReference type="RefSeq" id="WP_329406348.1">
    <property type="nucleotide sequence ID" value="NZ_CP109441.1"/>
</dbReference>
<gene>
    <name evidence="2" type="ORF">OG563_31735</name>
</gene>
<dbReference type="Pfam" id="PF11716">
    <property type="entry name" value="MDMPI_N"/>
    <property type="match status" value="1"/>
</dbReference>
<proteinExistence type="predicted"/>
<dbReference type="EMBL" id="CP109441">
    <property type="protein sequence ID" value="WUV43767.1"/>
    <property type="molecule type" value="Genomic_DNA"/>
</dbReference>
<dbReference type="GO" id="GO:0016853">
    <property type="term" value="F:isomerase activity"/>
    <property type="evidence" value="ECO:0007669"/>
    <property type="project" value="UniProtKB-KW"/>
</dbReference>
<keyword evidence="2" id="KW-0413">Isomerase</keyword>
<dbReference type="InterPro" id="IPR024344">
    <property type="entry name" value="MDMPI_metal-binding"/>
</dbReference>
<dbReference type="Proteomes" id="UP001432062">
    <property type="component" value="Chromosome"/>
</dbReference>
<evidence type="ECO:0000313" key="3">
    <source>
        <dbReference type="Proteomes" id="UP001432062"/>
    </source>
</evidence>
<feature type="domain" description="Mycothiol-dependent maleylpyruvate isomerase metal-binding" evidence="1">
    <location>
        <begin position="11"/>
        <end position="122"/>
    </location>
</feature>
<keyword evidence="3" id="KW-1185">Reference proteome</keyword>
<name>A0ABZ1YKL1_9NOCA</name>
<dbReference type="SUPFAM" id="SSF109854">
    <property type="entry name" value="DinB/YfiT-like putative metalloenzymes"/>
    <property type="match status" value="1"/>
</dbReference>
<organism evidence="2 3">
    <name type="scientific">Nocardia vinacea</name>
    <dbReference type="NCBI Taxonomy" id="96468"/>
    <lineage>
        <taxon>Bacteria</taxon>
        <taxon>Bacillati</taxon>
        <taxon>Actinomycetota</taxon>
        <taxon>Actinomycetes</taxon>
        <taxon>Mycobacteriales</taxon>
        <taxon>Nocardiaceae</taxon>
        <taxon>Nocardia</taxon>
    </lineage>
</organism>
<sequence>MSDDLLERAVAYLLSVLPGPGFDLSAPTPCRGWNTRMLLAHVDESIAALREGLAGGQVRVTSGMPLSNCAGTLHIRSRAVAMLGDWANEHPESVVVFGRPVPAPVLGTVGALELTVHAWDLAANDRKAPPIPERLARELLAVAPELVPIADRWPLFGPPIEPPSTAPGDRLLAYLGRTRPVS</sequence>
<accession>A0ABZ1YKL1</accession>
<dbReference type="InterPro" id="IPR034660">
    <property type="entry name" value="DinB/YfiT-like"/>
</dbReference>